<dbReference type="InterPro" id="IPR036388">
    <property type="entry name" value="WH-like_DNA-bd_sf"/>
</dbReference>
<dbReference type="NCBIfam" id="TIGR02937">
    <property type="entry name" value="sigma70-ECF"/>
    <property type="match status" value="1"/>
</dbReference>
<proteinExistence type="inferred from homology"/>
<keyword evidence="2" id="KW-0805">Transcription regulation</keyword>
<gene>
    <name evidence="7" type="ORF">EHYA_09103</name>
</gene>
<evidence type="ECO:0000256" key="2">
    <source>
        <dbReference type="ARBA" id="ARBA00023015"/>
    </source>
</evidence>
<reference evidence="7 8" key="1">
    <citation type="submission" date="2018-12" db="EMBL/GenBank/DDBJ databases">
        <title>Draft genome sequence of Embleya hyalina NBRC 13850T.</title>
        <authorList>
            <person name="Komaki H."/>
            <person name="Hosoyama A."/>
            <person name="Kimura A."/>
            <person name="Ichikawa N."/>
            <person name="Tamura T."/>
        </authorList>
    </citation>
    <scope>NUCLEOTIDE SEQUENCE [LARGE SCALE GENOMIC DNA]</scope>
    <source>
        <strain evidence="7 8">NBRC 13850</strain>
    </source>
</reference>
<keyword evidence="3" id="KW-0731">Sigma factor</keyword>
<dbReference type="Pfam" id="PF04542">
    <property type="entry name" value="Sigma70_r2"/>
    <property type="match status" value="1"/>
</dbReference>
<evidence type="ECO:0000259" key="6">
    <source>
        <dbReference type="Pfam" id="PF08281"/>
    </source>
</evidence>
<dbReference type="GO" id="GO:0006352">
    <property type="term" value="P:DNA-templated transcription initiation"/>
    <property type="evidence" value="ECO:0007669"/>
    <property type="project" value="InterPro"/>
</dbReference>
<dbReference type="InterPro" id="IPR014284">
    <property type="entry name" value="RNA_pol_sigma-70_dom"/>
</dbReference>
<dbReference type="PANTHER" id="PTHR43133:SF25">
    <property type="entry name" value="RNA POLYMERASE SIGMA FACTOR RFAY-RELATED"/>
    <property type="match status" value="1"/>
</dbReference>
<dbReference type="InterPro" id="IPR013324">
    <property type="entry name" value="RNA_pol_sigma_r3/r4-like"/>
</dbReference>
<evidence type="ECO:0000256" key="1">
    <source>
        <dbReference type="ARBA" id="ARBA00010641"/>
    </source>
</evidence>
<evidence type="ECO:0000256" key="3">
    <source>
        <dbReference type="ARBA" id="ARBA00023082"/>
    </source>
</evidence>
<name>A0A401Z3I7_9ACTN</name>
<dbReference type="EMBL" id="BIFH01000048">
    <property type="protein sequence ID" value="GCE01338.1"/>
    <property type="molecule type" value="Genomic_DNA"/>
</dbReference>
<dbReference type="AlphaFoldDB" id="A0A401Z3I7"/>
<accession>A0A401Z3I7</accession>
<dbReference type="InterPro" id="IPR013325">
    <property type="entry name" value="RNA_pol_sigma_r2"/>
</dbReference>
<dbReference type="InterPro" id="IPR007627">
    <property type="entry name" value="RNA_pol_sigma70_r2"/>
</dbReference>
<dbReference type="Proteomes" id="UP000286931">
    <property type="component" value="Unassembled WGS sequence"/>
</dbReference>
<keyword evidence="4" id="KW-0804">Transcription</keyword>
<dbReference type="InterPro" id="IPR039425">
    <property type="entry name" value="RNA_pol_sigma-70-like"/>
</dbReference>
<dbReference type="SUPFAM" id="SSF88659">
    <property type="entry name" value="Sigma3 and sigma4 domains of RNA polymerase sigma factors"/>
    <property type="match status" value="1"/>
</dbReference>
<dbReference type="Pfam" id="PF08281">
    <property type="entry name" value="Sigma70_r4_2"/>
    <property type="match status" value="1"/>
</dbReference>
<dbReference type="InterPro" id="IPR013249">
    <property type="entry name" value="RNA_pol_sigma70_r4_t2"/>
</dbReference>
<dbReference type="GO" id="GO:0016987">
    <property type="term" value="F:sigma factor activity"/>
    <property type="evidence" value="ECO:0007669"/>
    <property type="project" value="UniProtKB-KW"/>
</dbReference>
<dbReference type="Gene3D" id="1.10.10.10">
    <property type="entry name" value="Winged helix-like DNA-binding domain superfamily/Winged helix DNA-binding domain"/>
    <property type="match status" value="1"/>
</dbReference>
<keyword evidence="8" id="KW-1185">Reference proteome</keyword>
<evidence type="ECO:0000259" key="5">
    <source>
        <dbReference type="Pfam" id="PF04542"/>
    </source>
</evidence>
<evidence type="ECO:0000313" key="7">
    <source>
        <dbReference type="EMBL" id="GCE01338.1"/>
    </source>
</evidence>
<dbReference type="SUPFAM" id="SSF88946">
    <property type="entry name" value="Sigma2 domain of RNA polymerase sigma factors"/>
    <property type="match status" value="1"/>
</dbReference>
<dbReference type="PANTHER" id="PTHR43133">
    <property type="entry name" value="RNA POLYMERASE ECF-TYPE SIGMA FACTO"/>
    <property type="match status" value="1"/>
</dbReference>
<feature type="domain" description="RNA polymerase sigma-70 region 2" evidence="5">
    <location>
        <begin position="18"/>
        <end position="85"/>
    </location>
</feature>
<feature type="domain" description="RNA polymerase sigma factor 70 region 4 type 2" evidence="6">
    <location>
        <begin position="117"/>
        <end position="169"/>
    </location>
</feature>
<sequence>MLWARVRAGDRDAFAVVFDRYAGAVYGHVLRRTGDGGEAEDLTSAVFLTAWRRRAEVTFDRDSALPWLLGTANRTVANRRRALKRYRALAARVPLPDHEPDHADEVARRIDRERAAQALRRSVAKLPRHERDVVELCVWGGLDQQAAATALGVALGTVKARMHRARKRLSGLLAEEGVHASTHTGIEETR</sequence>
<protein>
    <submittedName>
        <fullName evidence="7">Siderophore-interacting protein</fullName>
    </submittedName>
</protein>
<dbReference type="Gene3D" id="1.10.1740.10">
    <property type="match status" value="1"/>
</dbReference>
<comment type="caution">
    <text evidence="7">The sequence shown here is derived from an EMBL/GenBank/DDBJ whole genome shotgun (WGS) entry which is preliminary data.</text>
</comment>
<organism evidence="7 8">
    <name type="scientific">Embleya hyalina</name>
    <dbReference type="NCBI Taxonomy" id="516124"/>
    <lineage>
        <taxon>Bacteria</taxon>
        <taxon>Bacillati</taxon>
        <taxon>Actinomycetota</taxon>
        <taxon>Actinomycetes</taxon>
        <taxon>Kitasatosporales</taxon>
        <taxon>Streptomycetaceae</taxon>
        <taxon>Embleya</taxon>
    </lineage>
</organism>
<comment type="similarity">
    <text evidence="1">Belongs to the sigma-70 factor family. ECF subfamily.</text>
</comment>
<evidence type="ECO:0000256" key="4">
    <source>
        <dbReference type="ARBA" id="ARBA00023163"/>
    </source>
</evidence>
<evidence type="ECO:0000313" key="8">
    <source>
        <dbReference type="Proteomes" id="UP000286931"/>
    </source>
</evidence>
<dbReference type="GO" id="GO:0003677">
    <property type="term" value="F:DNA binding"/>
    <property type="evidence" value="ECO:0007669"/>
    <property type="project" value="InterPro"/>
</dbReference>